<dbReference type="RefSeq" id="WP_284100042.1">
    <property type="nucleotide sequence ID" value="NZ_JARRAF010000006.1"/>
</dbReference>
<dbReference type="SUPFAM" id="SSF50242">
    <property type="entry name" value="TIMP-like"/>
    <property type="match status" value="1"/>
</dbReference>
<accession>A0ABT7DUJ1</accession>
<dbReference type="Gene3D" id="2.40.50.120">
    <property type="match status" value="1"/>
</dbReference>
<feature type="signal peptide" evidence="1">
    <location>
        <begin position="1"/>
        <end position="19"/>
    </location>
</feature>
<gene>
    <name evidence="2" type="ORF">PZA18_06700</name>
</gene>
<dbReference type="PROSITE" id="PS51257">
    <property type="entry name" value="PROKAR_LIPOPROTEIN"/>
    <property type="match status" value="1"/>
</dbReference>
<dbReference type="InterPro" id="IPR008993">
    <property type="entry name" value="TIMP-like_OB-fold"/>
</dbReference>
<comment type="caution">
    <text evidence="2">The sequence shown here is derived from an EMBL/GenBank/DDBJ whole genome shotgun (WGS) entry which is preliminary data.</text>
</comment>
<evidence type="ECO:0000313" key="3">
    <source>
        <dbReference type="Proteomes" id="UP001172778"/>
    </source>
</evidence>
<evidence type="ECO:0000313" key="2">
    <source>
        <dbReference type="EMBL" id="MDK2123735.1"/>
    </source>
</evidence>
<keyword evidence="1" id="KW-0732">Signal</keyword>
<sequence length="143" mass="15760">MLLRLSLALLCSMPMLSYACSCADRPADLVAAVQEGIVASSAVVEAEVIALKTEKNWQKITWKVSRNWKGPHAANSYIETRTQIGCCACGKTVEQVPRYLLYLHGGQPYFITTCSMSASFPTAAVQVRVLEDLYKPEFAKPDK</sequence>
<reference evidence="2" key="1">
    <citation type="submission" date="2023-03" db="EMBL/GenBank/DDBJ databases">
        <title>Chitinimonas shenzhenensis gen. nov., sp. nov., a novel member of family Burkholderiaceae isolated from activated sludge collected in Shen Zhen, China.</title>
        <authorList>
            <person name="Wang X."/>
        </authorList>
    </citation>
    <scope>NUCLEOTIDE SEQUENCE</scope>
    <source>
        <strain evidence="2">DQS-5</strain>
    </source>
</reference>
<dbReference type="Proteomes" id="UP001172778">
    <property type="component" value="Unassembled WGS sequence"/>
</dbReference>
<organism evidence="2 3">
    <name type="scientific">Parachitinimonas caeni</name>
    <dbReference type="NCBI Taxonomy" id="3031301"/>
    <lineage>
        <taxon>Bacteria</taxon>
        <taxon>Pseudomonadati</taxon>
        <taxon>Pseudomonadota</taxon>
        <taxon>Betaproteobacteria</taxon>
        <taxon>Neisseriales</taxon>
        <taxon>Chitinibacteraceae</taxon>
        <taxon>Parachitinimonas</taxon>
    </lineage>
</organism>
<protein>
    <submittedName>
        <fullName evidence="2">Uncharacterized protein</fullName>
    </submittedName>
</protein>
<keyword evidence="3" id="KW-1185">Reference proteome</keyword>
<feature type="chain" id="PRO_5046390726" evidence="1">
    <location>
        <begin position="20"/>
        <end position="143"/>
    </location>
</feature>
<name>A0ABT7DUJ1_9NEIS</name>
<dbReference type="EMBL" id="JARRAF010000006">
    <property type="protein sequence ID" value="MDK2123735.1"/>
    <property type="molecule type" value="Genomic_DNA"/>
</dbReference>
<evidence type="ECO:0000256" key="1">
    <source>
        <dbReference type="SAM" id="SignalP"/>
    </source>
</evidence>
<proteinExistence type="predicted"/>